<proteinExistence type="predicted"/>
<protein>
    <recommendedName>
        <fullName evidence="3">M23 family metallopeptidase</fullName>
    </recommendedName>
</protein>
<name>A0A5B8V6L3_9BACT</name>
<reference evidence="1 2" key="1">
    <citation type="journal article" date="2016" name="Int. J. Syst. Evol. Microbiol.">
        <title>Panacibacter ginsenosidivorans gen. nov., sp. nov., with ginsenoside converting activity isolated from soil of a ginseng field.</title>
        <authorList>
            <person name="Siddiqi M.Z."/>
            <person name="Muhammad Shafi S."/>
            <person name="Choi K.D."/>
            <person name="Im W.T."/>
        </authorList>
    </citation>
    <scope>NUCLEOTIDE SEQUENCE [LARGE SCALE GENOMIC DNA]</scope>
    <source>
        <strain evidence="1 2">Gsoil1550</strain>
    </source>
</reference>
<organism evidence="1 2">
    <name type="scientific">Panacibacter ginsenosidivorans</name>
    <dbReference type="NCBI Taxonomy" id="1813871"/>
    <lineage>
        <taxon>Bacteria</taxon>
        <taxon>Pseudomonadati</taxon>
        <taxon>Bacteroidota</taxon>
        <taxon>Chitinophagia</taxon>
        <taxon>Chitinophagales</taxon>
        <taxon>Chitinophagaceae</taxon>
        <taxon>Panacibacter</taxon>
    </lineage>
</organism>
<dbReference type="RefSeq" id="WP_147188854.1">
    <property type="nucleotide sequence ID" value="NZ_CP042435.1"/>
</dbReference>
<evidence type="ECO:0000313" key="1">
    <source>
        <dbReference type="EMBL" id="QEC67054.1"/>
    </source>
</evidence>
<keyword evidence="2" id="KW-1185">Reference proteome</keyword>
<sequence>MKSLVLFISSLMISIGSFCQNDSDMITLGKVKELPMKNAKAFKTKHPDGAIVDYFPGLYFISKSDSVFSIHDGKINAILELEENHVSVVTVESDSIYYSYHDLNISDLKKGDPIKKGSLIGLAKKEDEKFRLLFVIAYNTGRWFNEEEIWQLIKDE</sequence>
<dbReference type="KEGG" id="pgin:FRZ67_07040"/>
<dbReference type="AlphaFoldDB" id="A0A5B8V6L3"/>
<evidence type="ECO:0008006" key="3">
    <source>
        <dbReference type="Google" id="ProtNLM"/>
    </source>
</evidence>
<gene>
    <name evidence="1" type="ORF">FRZ67_07040</name>
</gene>
<dbReference type="EMBL" id="CP042435">
    <property type="protein sequence ID" value="QEC67054.1"/>
    <property type="molecule type" value="Genomic_DNA"/>
</dbReference>
<accession>A0A5B8V6L3</accession>
<dbReference type="Proteomes" id="UP000321533">
    <property type="component" value="Chromosome"/>
</dbReference>
<evidence type="ECO:0000313" key="2">
    <source>
        <dbReference type="Proteomes" id="UP000321533"/>
    </source>
</evidence>